<evidence type="ECO:0000313" key="3">
    <source>
        <dbReference type="Proteomes" id="UP000001416"/>
    </source>
</evidence>
<gene>
    <name evidence="2" type="ordered locus">NE0139</name>
</gene>
<organism evidence="2 3">
    <name type="scientific">Nitrosomonas europaea (strain ATCC 19718 / CIP 103999 / KCTC 2705 / NBRC 14298)</name>
    <dbReference type="NCBI Taxonomy" id="228410"/>
    <lineage>
        <taxon>Bacteria</taxon>
        <taxon>Pseudomonadati</taxon>
        <taxon>Pseudomonadota</taxon>
        <taxon>Betaproteobacteria</taxon>
        <taxon>Nitrosomonadales</taxon>
        <taxon>Nitrosomonadaceae</taxon>
        <taxon>Nitrosomonas</taxon>
    </lineage>
</organism>
<dbReference type="PhylomeDB" id="Q82XV9"/>
<dbReference type="KEGG" id="neu:NE0139"/>
<proteinExistence type="predicted"/>
<dbReference type="STRING" id="228410.NE0139"/>
<evidence type="ECO:0000313" key="2">
    <source>
        <dbReference type="EMBL" id="CAD84050.1"/>
    </source>
</evidence>
<keyword evidence="3" id="KW-1185">Reference proteome</keyword>
<dbReference type="AlphaFoldDB" id="Q82XV9"/>
<dbReference type="HOGENOM" id="CLU_075049_0_0_4"/>
<dbReference type="SUPFAM" id="SSF53335">
    <property type="entry name" value="S-adenosyl-L-methionine-dependent methyltransferases"/>
    <property type="match status" value="1"/>
</dbReference>
<name>Q82XV9_NITEU</name>
<evidence type="ECO:0000259" key="1">
    <source>
        <dbReference type="Pfam" id="PF08241"/>
    </source>
</evidence>
<dbReference type="Proteomes" id="UP000001416">
    <property type="component" value="Chromosome"/>
</dbReference>
<dbReference type="EMBL" id="AL954747">
    <property type="protein sequence ID" value="CAD84050.1"/>
    <property type="molecule type" value="Genomic_DNA"/>
</dbReference>
<feature type="domain" description="Methyltransferase type 11" evidence="1">
    <location>
        <begin position="78"/>
        <end position="120"/>
    </location>
</feature>
<dbReference type="eggNOG" id="COG2226">
    <property type="taxonomic scope" value="Bacteria"/>
</dbReference>
<accession>Q82XV9</accession>
<sequence>MFDSVLQQSMQQWLETSLGQYVLEQEQRYFDRVVTDIFGYNATQIGFSGFDFLRNNRMPFKFAFGVRDGASVYAHPHFLPIKSSSIDLVLLPHTLEFNSNPHQILREAHRVLIPEGKVIISGFNPFSLWGMRQRMAKSKTDFPWCGRFIALPRMQDWLELHNFEIVAGQFGCYVPPCTREKWLSRLRFMEAAGDRWWPIAGGVYFLQAVKHECGLHIITPRWEDSPAKRGTVVVPQIERGHRMNNLEVSTVPWREKAGGGLIENRKYGVQYSVNNRDV</sequence>
<reference evidence="2 3" key="1">
    <citation type="journal article" date="2003" name="J. Bacteriol.">
        <title>Complete genome sequence of the ammonia-oxidizing bacterium and obligate chemolithoautotroph Nitrosomonas europaea.</title>
        <authorList>
            <person name="Chain P."/>
            <person name="Lamerdin J."/>
            <person name="Larimer F."/>
            <person name="Regala W."/>
            <person name="Land M."/>
            <person name="Hauser L."/>
            <person name="Hooper A."/>
            <person name="Klotz M."/>
            <person name="Norton J."/>
            <person name="Sayavedra-Soto L."/>
            <person name="Arciero D."/>
            <person name="Hommes N."/>
            <person name="Whittaker M."/>
            <person name="Arp D."/>
        </authorList>
    </citation>
    <scope>NUCLEOTIDE SEQUENCE [LARGE SCALE GENOMIC DNA]</scope>
    <source>
        <strain evidence="3">ATCC 19718 / CIP 103999 / KCTC 2705 / NBRC 14298</strain>
    </source>
</reference>
<dbReference type="Gene3D" id="3.40.50.150">
    <property type="entry name" value="Vaccinia Virus protein VP39"/>
    <property type="match status" value="1"/>
</dbReference>
<dbReference type="GO" id="GO:0008757">
    <property type="term" value="F:S-adenosylmethionine-dependent methyltransferase activity"/>
    <property type="evidence" value="ECO:0007669"/>
    <property type="project" value="InterPro"/>
</dbReference>
<keyword evidence="2" id="KW-0808">Transferase</keyword>
<dbReference type="Pfam" id="PF08241">
    <property type="entry name" value="Methyltransf_11"/>
    <property type="match status" value="1"/>
</dbReference>
<protein>
    <submittedName>
        <fullName evidence="2">Generic methyl-transferase</fullName>
    </submittedName>
</protein>
<dbReference type="InterPro" id="IPR013216">
    <property type="entry name" value="Methyltransf_11"/>
</dbReference>
<dbReference type="InterPro" id="IPR029063">
    <property type="entry name" value="SAM-dependent_MTases_sf"/>
</dbReference>